<dbReference type="AlphaFoldDB" id="A0A5S6QN69"/>
<dbReference type="InterPro" id="IPR007889">
    <property type="entry name" value="HTH_Psq"/>
</dbReference>
<sequence length="99" mass="11370">MADRRSRADSSREGKQREVLSRYGKVKILNLLNRGMSYAEVVRRVGKNESSIRAIKQKEAQVRQSVCAAPTMAKRVPTNLGHPLWIEDMYQKHISLMDE</sequence>
<dbReference type="WBParaSite" id="TMUE_2000008801.1">
    <property type="protein sequence ID" value="TMUE_2000008801.1"/>
    <property type="gene ID" value="WBGene00302677"/>
</dbReference>
<dbReference type="InterPro" id="IPR009057">
    <property type="entry name" value="Homeodomain-like_sf"/>
</dbReference>
<organism evidence="3 4">
    <name type="scientific">Trichuris muris</name>
    <name type="common">Mouse whipworm</name>
    <dbReference type="NCBI Taxonomy" id="70415"/>
    <lineage>
        <taxon>Eukaryota</taxon>
        <taxon>Metazoa</taxon>
        <taxon>Ecdysozoa</taxon>
        <taxon>Nematoda</taxon>
        <taxon>Enoplea</taxon>
        <taxon>Dorylaimia</taxon>
        <taxon>Trichinellida</taxon>
        <taxon>Trichuridae</taxon>
        <taxon>Trichuris</taxon>
    </lineage>
</organism>
<evidence type="ECO:0000313" key="4">
    <source>
        <dbReference type="WBParaSite" id="TMUE_2000008801.1"/>
    </source>
</evidence>
<comment type="subcellular location">
    <subcellularLocation>
        <location evidence="1">Nucleus</location>
    </subcellularLocation>
</comment>
<name>A0A5S6QN69_TRIMR</name>
<reference evidence="4" key="1">
    <citation type="submission" date="2019-12" db="UniProtKB">
        <authorList>
            <consortium name="WormBaseParasite"/>
        </authorList>
    </citation>
    <scope>IDENTIFICATION</scope>
</reference>
<evidence type="ECO:0000256" key="1">
    <source>
        <dbReference type="ARBA" id="ARBA00004123"/>
    </source>
</evidence>
<dbReference type="GO" id="GO:0005634">
    <property type="term" value="C:nucleus"/>
    <property type="evidence" value="ECO:0007669"/>
    <property type="project" value="UniProtKB-SubCell"/>
</dbReference>
<keyword evidence="3" id="KW-1185">Reference proteome</keyword>
<evidence type="ECO:0000259" key="2">
    <source>
        <dbReference type="Pfam" id="PF04218"/>
    </source>
</evidence>
<proteinExistence type="predicted"/>
<dbReference type="SUPFAM" id="SSF46689">
    <property type="entry name" value="Homeodomain-like"/>
    <property type="match status" value="1"/>
</dbReference>
<accession>A0A5S6QN69</accession>
<evidence type="ECO:0000313" key="3">
    <source>
        <dbReference type="Proteomes" id="UP000046395"/>
    </source>
</evidence>
<dbReference type="Proteomes" id="UP000046395">
    <property type="component" value="Unassembled WGS sequence"/>
</dbReference>
<dbReference type="Pfam" id="PF04218">
    <property type="entry name" value="CENP-B_N"/>
    <property type="match status" value="1"/>
</dbReference>
<feature type="domain" description="HTH psq-type" evidence="2">
    <location>
        <begin position="15"/>
        <end position="65"/>
    </location>
</feature>
<protein>
    <submittedName>
        <fullName evidence="4">HTH psq-type domain-containing protein</fullName>
    </submittedName>
</protein>
<dbReference type="GO" id="GO:0003677">
    <property type="term" value="F:DNA binding"/>
    <property type="evidence" value="ECO:0007669"/>
    <property type="project" value="InterPro"/>
</dbReference>